<feature type="transmembrane region" description="Helical" evidence="8">
    <location>
        <begin position="376"/>
        <end position="396"/>
    </location>
</feature>
<protein>
    <recommendedName>
        <fullName evidence="9">BED-type domain-containing protein</fullName>
    </recommendedName>
</protein>
<dbReference type="InterPro" id="IPR036236">
    <property type="entry name" value="Znf_C2H2_sf"/>
</dbReference>
<reference evidence="10 11" key="1">
    <citation type="submission" date="2017-05" db="EMBL/GenBank/DDBJ databases">
        <title>The Genome Sequence of Candida krusei Ckrusei653.</title>
        <authorList>
            <person name="Cuomo C."/>
            <person name="Forche A."/>
            <person name="Young S."/>
            <person name="Abouelleil A."/>
            <person name="Cao P."/>
            <person name="Chapman S."/>
            <person name="Cusick C."/>
            <person name="Shea T."/>
            <person name="Nusbaum C."/>
            <person name="Birren B."/>
        </authorList>
    </citation>
    <scope>NUCLEOTIDE SEQUENCE [LARGE SCALE GENOMIC DNA]</scope>
    <source>
        <strain evidence="10 11">Ckrusei653</strain>
    </source>
</reference>
<evidence type="ECO:0000256" key="4">
    <source>
        <dbReference type="ARBA" id="ARBA00022833"/>
    </source>
</evidence>
<feature type="compositionally biased region" description="Basic and acidic residues" evidence="7">
    <location>
        <begin position="64"/>
        <end position="80"/>
    </location>
</feature>
<dbReference type="InterPro" id="IPR013902">
    <property type="entry name" value="Mug135-like_C"/>
</dbReference>
<evidence type="ECO:0000256" key="8">
    <source>
        <dbReference type="SAM" id="Phobius"/>
    </source>
</evidence>
<feature type="transmembrane region" description="Helical" evidence="8">
    <location>
        <begin position="264"/>
        <end position="286"/>
    </location>
</feature>
<evidence type="ECO:0000256" key="6">
    <source>
        <dbReference type="SAM" id="Coils"/>
    </source>
</evidence>
<dbReference type="PROSITE" id="PS50808">
    <property type="entry name" value="ZF_BED"/>
    <property type="match status" value="1"/>
</dbReference>
<sequence length="947" mass="106200">MDTRGQTRDNENCPIEIGMGMEIGQDQIDDIEDLQSPPNSPGLVLPVMVPTTNEKIDFFALDGTLHKEQENENSKNEDPNPKLPVTPVAQNKSKESLDLSIFRSSDSYFSRSRSHSSKPTPRLRRTSDVSNRSEGYESYASGASYDSGSVFSESDTDITASPTLKYSKRLRNQRLDNGMNIGELQNGKSVEDGIVYKTKSSGFSSDTGSQYTPVSRHRSRSGSRSDSRDRGGMRSESKDKKNDDTTSQIFKNLLILEESLRQHIFVVILVVVFSLSTYHGIFNSIYVQHENTTNGPTGFGTNDGDTSVSVLPTPSPCDASFVCVGFPKFPTQLNGEEEGNHGLGSTTTICNTKLDSTSISPTDNEESSEGYVLINIVYRVVSIITGMTLLLFYLTGEYTHKISRPRKFFVTANKGIRQLNVRLVKVKVPFKERVLNYLRRISLLILNNFVTAKMARPPNSWVWEHFQEDTSQPPNPAYTNVRCQICSKSLRYSSRNGPTNLARHLTRGHNMNQPDSTPTRRPFESNRKDGSTNTSHSINSNSNSINSVSGLNGANNTNNNSNNTNNNNSNNKNGKSNLLSNARDHHKGFHNSESTSENERESSQEASNEQELSITSAATIDLLFQSSLNGQSERLKVQNRQTNGDLGMQSSSLTTNQNDYDQFMKNVNLLPIYRMDLNKQREKRGFKPKQPLSPMNKRQSLPTQISPTTLKLSNMTPGVVTSLNNSPPKQYMTIDQQFFNQQTSYMDNTDKEVDRDNGMLPTIQDIPDFNSMPTMIGSPNNETLNQKHQRNELGILDGSPNKRDFRVANFDNVGGFNSADNNSSLTGLVKDMSTTIEVMRKTLQQQQDKINQLEQRLSREINSHRGSGLETAYEVIPAFRNDVGDLPELQNVYVLLSLPIQQLRRIANAYGLKLSDDRKELIFGIADFIGCRNIKNFWDEYTRQIMH</sequence>
<comment type="similarity">
    <text evidence="1">Belongs to the UPF0612 family.</text>
</comment>
<dbReference type="GO" id="GO:0003677">
    <property type="term" value="F:DNA binding"/>
    <property type="evidence" value="ECO:0007669"/>
    <property type="project" value="InterPro"/>
</dbReference>
<dbReference type="SUPFAM" id="SSF57667">
    <property type="entry name" value="beta-beta-alpha zinc fingers"/>
    <property type="match status" value="1"/>
</dbReference>
<evidence type="ECO:0000313" key="11">
    <source>
        <dbReference type="Proteomes" id="UP000195871"/>
    </source>
</evidence>
<comment type="caution">
    <text evidence="10">The sequence shown here is derived from an EMBL/GenBank/DDBJ whole genome shotgun (WGS) entry which is preliminary data.</text>
</comment>
<feature type="region of interest" description="Disordered" evidence="7">
    <location>
        <begin position="201"/>
        <end position="243"/>
    </location>
</feature>
<dbReference type="GO" id="GO:0071595">
    <property type="term" value="C:Nem1-Spo7 phosphatase complex"/>
    <property type="evidence" value="ECO:0007669"/>
    <property type="project" value="TreeGrafter"/>
</dbReference>
<keyword evidence="3 5" id="KW-0863">Zinc-finger</keyword>
<feature type="coiled-coil region" evidence="6">
    <location>
        <begin position="829"/>
        <end position="863"/>
    </location>
</feature>
<evidence type="ECO:0000256" key="5">
    <source>
        <dbReference type="PROSITE-ProRule" id="PRU00027"/>
    </source>
</evidence>
<keyword evidence="8" id="KW-1133">Transmembrane helix</keyword>
<dbReference type="PANTHER" id="PTHR28249:SF1">
    <property type="entry name" value="SPORULATION-SPECIFIC PROTEIN SPO7"/>
    <property type="match status" value="1"/>
</dbReference>
<dbReference type="GO" id="GO:0008270">
    <property type="term" value="F:zinc ion binding"/>
    <property type="evidence" value="ECO:0007669"/>
    <property type="project" value="UniProtKB-KW"/>
</dbReference>
<keyword evidence="2" id="KW-0479">Metal-binding</keyword>
<dbReference type="Pfam" id="PF08593">
    <property type="entry name" value="Mug135_C"/>
    <property type="match status" value="1"/>
</dbReference>
<evidence type="ECO:0000259" key="9">
    <source>
        <dbReference type="PROSITE" id="PS50808"/>
    </source>
</evidence>
<dbReference type="InterPro" id="IPR003656">
    <property type="entry name" value="Znf_BED"/>
</dbReference>
<feature type="compositionally biased region" description="Basic and acidic residues" evidence="7">
    <location>
        <begin position="223"/>
        <end position="243"/>
    </location>
</feature>
<dbReference type="GO" id="GO:0006998">
    <property type="term" value="P:nuclear envelope organization"/>
    <property type="evidence" value="ECO:0007669"/>
    <property type="project" value="TreeGrafter"/>
</dbReference>
<dbReference type="GO" id="GO:0004721">
    <property type="term" value="F:phosphoprotein phosphatase activity"/>
    <property type="evidence" value="ECO:0007669"/>
    <property type="project" value="TreeGrafter"/>
</dbReference>
<keyword evidence="8" id="KW-0812">Transmembrane</keyword>
<proteinExistence type="inferred from homology"/>
<dbReference type="Pfam" id="PF03907">
    <property type="entry name" value="Spo7"/>
    <property type="match status" value="1"/>
</dbReference>
<feature type="compositionally biased region" description="Low complexity" evidence="7">
    <location>
        <begin position="100"/>
        <end position="111"/>
    </location>
</feature>
<keyword evidence="8" id="KW-0472">Membrane</keyword>
<dbReference type="Proteomes" id="UP000195871">
    <property type="component" value="Unassembled WGS sequence"/>
</dbReference>
<feature type="compositionally biased region" description="Basic and acidic residues" evidence="7">
    <location>
        <begin position="521"/>
        <end position="530"/>
    </location>
</feature>
<evidence type="ECO:0000256" key="7">
    <source>
        <dbReference type="SAM" id="MobiDB-lite"/>
    </source>
</evidence>
<evidence type="ECO:0000256" key="2">
    <source>
        <dbReference type="ARBA" id="ARBA00022723"/>
    </source>
</evidence>
<dbReference type="PANTHER" id="PTHR28249">
    <property type="entry name" value="SPORULATION-SPECIFIC PROTEIN SPO7"/>
    <property type="match status" value="1"/>
</dbReference>
<keyword evidence="6" id="KW-0175">Coiled coil</keyword>
<dbReference type="VEuPathDB" id="FungiDB:C5L36_0D01430"/>
<organism evidence="10 11">
    <name type="scientific">Pichia kudriavzevii</name>
    <name type="common">Yeast</name>
    <name type="synonym">Issatchenkia orientalis</name>
    <dbReference type="NCBI Taxonomy" id="4909"/>
    <lineage>
        <taxon>Eukaryota</taxon>
        <taxon>Fungi</taxon>
        <taxon>Dikarya</taxon>
        <taxon>Ascomycota</taxon>
        <taxon>Saccharomycotina</taxon>
        <taxon>Pichiomycetes</taxon>
        <taxon>Pichiales</taxon>
        <taxon>Pichiaceae</taxon>
        <taxon>Pichia</taxon>
    </lineage>
</organism>
<feature type="domain" description="BED-type" evidence="9">
    <location>
        <begin position="457"/>
        <end position="516"/>
    </location>
</feature>
<dbReference type="EMBL" id="NHMM01000003">
    <property type="protein sequence ID" value="OUT22386.1"/>
    <property type="molecule type" value="Genomic_DNA"/>
</dbReference>
<evidence type="ECO:0000256" key="1">
    <source>
        <dbReference type="ARBA" id="ARBA00005788"/>
    </source>
</evidence>
<feature type="compositionally biased region" description="Low complexity" evidence="7">
    <location>
        <begin position="136"/>
        <end position="149"/>
    </location>
</feature>
<feature type="compositionally biased region" description="Basic residues" evidence="7">
    <location>
        <begin position="112"/>
        <end position="124"/>
    </location>
</feature>
<name>A0A1Z8JP67_PICKU</name>
<accession>A0A1Z8JP67</accession>
<evidence type="ECO:0000256" key="3">
    <source>
        <dbReference type="ARBA" id="ARBA00022771"/>
    </source>
</evidence>
<feature type="region of interest" description="Disordered" evidence="7">
    <location>
        <begin position="61"/>
        <end position="157"/>
    </location>
</feature>
<gene>
    <name evidence="10" type="ORF">CAS74_002104</name>
</gene>
<feature type="compositionally biased region" description="Polar residues" evidence="7">
    <location>
        <begin position="509"/>
        <end position="519"/>
    </location>
</feature>
<feature type="compositionally biased region" description="Polar residues" evidence="7">
    <location>
        <begin position="201"/>
        <end position="213"/>
    </location>
</feature>
<evidence type="ECO:0000313" key="10">
    <source>
        <dbReference type="EMBL" id="OUT22386.1"/>
    </source>
</evidence>
<feature type="region of interest" description="Disordered" evidence="7">
    <location>
        <begin position="494"/>
        <end position="611"/>
    </location>
</feature>
<dbReference type="SMART" id="SM00614">
    <property type="entry name" value="ZnF_BED"/>
    <property type="match status" value="1"/>
</dbReference>
<keyword evidence="4" id="KW-0862">Zinc</keyword>
<dbReference type="VEuPathDB" id="FungiDB:C5L36_0D01420"/>
<feature type="compositionally biased region" description="Low complexity" evidence="7">
    <location>
        <begin position="531"/>
        <end position="581"/>
    </location>
</feature>
<dbReference type="GO" id="GO:0019888">
    <property type="term" value="F:protein phosphatase regulator activity"/>
    <property type="evidence" value="ECO:0007669"/>
    <property type="project" value="InterPro"/>
</dbReference>
<dbReference type="InterPro" id="IPR005605">
    <property type="entry name" value="Spo7"/>
</dbReference>
<dbReference type="AlphaFoldDB" id="A0A1Z8JP67"/>